<dbReference type="AlphaFoldDB" id="A0ABD0LHH4"/>
<organism evidence="1 2">
    <name type="scientific">Batillaria attramentaria</name>
    <dbReference type="NCBI Taxonomy" id="370345"/>
    <lineage>
        <taxon>Eukaryota</taxon>
        <taxon>Metazoa</taxon>
        <taxon>Spiralia</taxon>
        <taxon>Lophotrochozoa</taxon>
        <taxon>Mollusca</taxon>
        <taxon>Gastropoda</taxon>
        <taxon>Caenogastropoda</taxon>
        <taxon>Sorbeoconcha</taxon>
        <taxon>Cerithioidea</taxon>
        <taxon>Batillariidae</taxon>
        <taxon>Batillaria</taxon>
    </lineage>
</organism>
<accession>A0ABD0LHH4</accession>
<comment type="caution">
    <text evidence="1">The sequence shown here is derived from an EMBL/GenBank/DDBJ whole genome shotgun (WGS) entry which is preliminary data.</text>
</comment>
<gene>
    <name evidence="1" type="ORF">BaRGS_00009947</name>
</gene>
<dbReference type="EMBL" id="JACVVK020000048">
    <property type="protein sequence ID" value="KAK7498855.1"/>
    <property type="molecule type" value="Genomic_DNA"/>
</dbReference>
<keyword evidence="2" id="KW-1185">Reference proteome</keyword>
<protein>
    <submittedName>
        <fullName evidence="1">Uncharacterized protein</fullName>
    </submittedName>
</protein>
<proteinExistence type="predicted"/>
<reference evidence="1 2" key="1">
    <citation type="journal article" date="2023" name="Sci. Data">
        <title>Genome assembly of the Korean intertidal mud-creeper Batillaria attramentaria.</title>
        <authorList>
            <person name="Patra A.K."/>
            <person name="Ho P.T."/>
            <person name="Jun S."/>
            <person name="Lee S.J."/>
            <person name="Kim Y."/>
            <person name="Won Y.J."/>
        </authorList>
    </citation>
    <scope>NUCLEOTIDE SEQUENCE [LARGE SCALE GENOMIC DNA]</scope>
    <source>
        <strain evidence="1">Wonlab-2016</strain>
    </source>
</reference>
<evidence type="ECO:0000313" key="1">
    <source>
        <dbReference type="EMBL" id="KAK7498855.1"/>
    </source>
</evidence>
<sequence length="96" mass="10909">MRGKTWSIDLENDIREHHTARLAPVVHQMSLEIGHQRALLFKPGFPPVSLIREIIDLEISMLDMLISRHFSTPAALICPRQKVPDLSTGDDIVLMK</sequence>
<name>A0ABD0LHH4_9CAEN</name>
<dbReference type="Proteomes" id="UP001519460">
    <property type="component" value="Unassembled WGS sequence"/>
</dbReference>
<evidence type="ECO:0000313" key="2">
    <source>
        <dbReference type="Proteomes" id="UP001519460"/>
    </source>
</evidence>